<dbReference type="AlphaFoldDB" id="A0A5R1YYF6"/>
<proteinExistence type="predicted"/>
<gene>
    <name evidence="1" type="ORF">C9F08_11580</name>
</gene>
<reference evidence="1 2" key="1">
    <citation type="submission" date="2018-03" db="EMBL/GenBank/DDBJ databases">
        <title>Non-Typhoidal Salmonella genome sequencing and assembly.</title>
        <authorList>
            <person name="Matchawe C."/>
        </authorList>
    </citation>
    <scope>NUCLEOTIDE SEQUENCE [LARGE SCALE GENOMIC DNA]</scope>
    <source>
        <strain evidence="1 2">20dea</strain>
    </source>
</reference>
<dbReference type="Gene3D" id="3.40.50.11880">
    <property type="entry name" value="Plasmid SOS inhibition protein"/>
    <property type="match status" value="1"/>
</dbReference>
<dbReference type="Pfam" id="PF06290">
    <property type="entry name" value="PsiB"/>
    <property type="match status" value="1"/>
</dbReference>
<evidence type="ECO:0000313" key="2">
    <source>
        <dbReference type="Proteomes" id="UP000297537"/>
    </source>
</evidence>
<dbReference type="InterPro" id="IPR038131">
    <property type="entry name" value="PsiB-like_sf"/>
</dbReference>
<name>A0A5R1YYF6_SALEN</name>
<organism evidence="1 2">
    <name type="scientific">Salmonella enteritidis</name>
    <dbReference type="NCBI Taxonomy" id="149539"/>
    <lineage>
        <taxon>Bacteria</taxon>
        <taxon>Pseudomonadati</taxon>
        <taxon>Pseudomonadota</taxon>
        <taxon>Gammaproteobacteria</taxon>
        <taxon>Enterobacterales</taxon>
        <taxon>Enterobacteriaceae</taxon>
        <taxon>Salmonella</taxon>
    </lineage>
</organism>
<accession>A0A5R1YYF6</accession>
<sequence>MMRNIITPAVLSTMIPQEFEDWRDGGEDLRRELTCPAAVEHVCPPCHMRGLYCAR</sequence>
<evidence type="ECO:0000313" key="1">
    <source>
        <dbReference type="EMBL" id="TGC95435.1"/>
    </source>
</evidence>
<dbReference type="InterPro" id="IPR009385">
    <property type="entry name" value="Plasmid_inh_PsiB"/>
</dbReference>
<dbReference type="EMBL" id="PYKJ01000250">
    <property type="protein sequence ID" value="TGC95435.1"/>
    <property type="molecule type" value="Genomic_DNA"/>
</dbReference>
<comment type="caution">
    <text evidence="1">The sequence shown here is derived from an EMBL/GenBank/DDBJ whole genome shotgun (WGS) entry which is preliminary data.</text>
</comment>
<protein>
    <submittedName>
        <fullName evidence="1">Recombinase</fullName>
    </submittedName>
</protein>
<dbReference type="Proteomes" id="UP000297537">
    <property type="component" value="Unassembled WGS sequence"/>
</dbReference>